<dbReference type="AlphaFoldDB" id="A0ABD0X1C7"/>
<feature type="signal peptide" evidence="1">
    <location>
        <begin position="1"/>
        <end position="20"/>
    </location>
</feature>
<feature type="chain" id="PRO_5044748084" evidence="1">
    <location>
        <begin position="21"/>
        <end position="103"/>
    </location>
</feature>
<accession>A0ABD0X1C7</accession>
<name>A0ABD0X1C7_UMBPY</name>
<organism evidence="2 3">
    <name type="scientific">Umbra pygmaea</name>
    <name type="common">Eastern mudminnow</name>
    <dbReference type="NCBI Taxonomy" id="75934"/>
    <lineage>
        <taxon>Eukaryota</taxon>
        <taxon>Metazoa</taxon>
        <taxon>Chordata</taxon>
        <taxon>Craniata</taxon>
        <taxon>Vertebrata</taxon>
        <taxon>Euteleostomi</taxon>
        <taxon>Actinopterygii</taxon>
        <taxon>Neopterygii</taxon>
        <taxon>Teleostei</taxon>
        <taxon>Protacanthopterygii</taxon>
        <taxon>Esociformes</taxon>
        <taxon>Umbridae</taxon>
        <taxon>Umbra</taxon>
    </lineage>
</organism>
<evidence type="ECO:0000313" key="3">
    <source>
        <dbReference type="Proteomes" id="UP001557470"/>
    </source>
</evidence>
<reference evidence="2 3" key="1">
    <citation type="submission" date="2024-06" db="EMBL/GenBank/DDBJ databases">
        <authorList>
            <person name="Pan Q."/>
            <person name="Wen M."/>
            <person name="Jouanno E."/>
            <person name="Zahm M."/>
            <person name="Klopp C."/>
            <person name="Cabau C."/>
            <person name="Louis A."/>
            <person name="Berthelot C."/>
            <person name="Parey E."/>
            <person name="Roest Crollius H."/>
            <person name="Montfort J."/>
            <person name="Robinson-Rechavi M."/>
            <person name="Bouchez O."/>
            <person name="Lampietro C."/>
            <person name="Lopez Roques C."/>
            <person name="Donnadieu C."/>
            <person name="Postlethwait J."/>
            <person name="Bobe J."/>
            <person name="Verreycken H."/>
            <person name="Guiguen Y."/>
        </authorList>
    </citation>
    <scope>NUCLEOTIDE SEQUENCE [LARGE SCALE GENOMIC DNA]</scope>
    <source>
        <strain evidence="2">Up_M1</strain>
        <tissue evidence="2">Testis</tissue>
    </source>
</reference>
<protein>
    <submittedName>
        <fullName evidence="2">Uncharacterized protein</fullName>
    </submittedName>
</protein>
<dbReference type="Proteomes" id="UP001557470">
    <property type="component" value="Unassembled WGS sequence"/>
</dbReference>
<sequence>MLIILLKLMRMGHCMWIAEGHVEDQLYWKGTNVGDFLFHPVSNQWTLLHSLPNVFKLYIVPLKQMFCCILKEIQMLSALQWSFTNYVLNVFQRCFYMFIHITK</sequence>
<dbReference type="EMBL" id="JAGEUA010000006">
    <property type="protein sequence ID" value="KAL0973611.1"/>
    <property type="molecule type" value="Genomic_DNA"/>
</dbReference>
<evidence type="ECO:0000313" key="2">
    <source>
        <dbReference type="EMBL" id="KAL0973611.1"/>
    </source>
</evidence>
<keyword evidence="3" id="KW-1185">Reference proteome</keyword>
<proteinExistence type="predicted"/>
<keyword evidence="1" id="KW-0732">Signal</keyword>
<gene>
    <name evidence="2" type="ORF">UPYG_G00207130</name>
</gene>
<comment type="caution">
    <text evidence="2">The sequence shown here is derived from an EMBL/GenBank/DDBJ whole genome shotgun (WGS) entry which is preliminary data.</text>
</comment>
<evidence type="ECO:0000256" key="1">
    <source>
        <dbReference type="SAM" id="SignalP"/>
    </source>
</evidence>